<dbReference type="OrthoDB" id="8068875at2759"/>
<organism evidence="1 2">
    <name type="scientific">Theileria annulata</name>
    <dbReference type="NCBI Taxonomy" id="5874"/>
    <lineage>
        <taxon>Eukaryota</taxon>
        <taxon>Sar</taxon>
        <taxon>Alveolata</taxon>
        <taxon>Apicomplexa</taxon>
        <taxon>Aconoidasida</taxon>
        <taxon>Piroplasmida</taxon>
        <taxon>Theileriidae</taxon>
        <taxon>Theileria</taxon>
    </lineage>
</organism>
<dbReference type="InParanoid" id="Q4UBP6"/>
<evidence type="ECO:0000313" key="1">
    <source>
        <dbReference type="EMBL" id="CAI75755.1"/>
    </source>
</evidence>
<reference evidence="1 2" key="1">
    <citation type="journal article" date="2005" name="Science">
        <title>Genome of the host-cell transforming parasite Theileria annulata compared with T. parva.</title>
        <authorList>
            <person name="Pain A."/>
            <person name="Renauld H."/>
            <person name="Berriman M."/>
            <person name="Murphy L."/>
            <person name="Yeats C.A."/>
            <person name="Weir W."/>
            <person name="Kerhornou A."/>
            <person name="Aslett M."/>
            <person name="Bishop R."/>
            <person name="Bouchier C."/>
            <person name="Cochet M."/>
            <person name="Coulson R.M.R."/>
            <person name="Cronin A."/>
            <person name="de Villiers E.P."/>
            <person name="Fraser A."/>
            <person name="Fosker N."/>
            <person name="Gardner M."/>
            <person name="Goble A."/>
            <person name="Griffiths-Jones S."/>
            <person name="Harris D.E."/>
            <person name="Katzer F."/>
            <person name="Larke N."/>
            <person name="Lord A."/>
            <person name="Maser P."/>
            <person name="McKellar S."/>
            <person name="Mooney P."/>
            <person name="Morton F."/>
            <person name="Nene V."/>
            <person name="O'Neil S."/>
            <person name="Price C."/>
            <person name="Quail M.A."/>
            <person name="Rabbinowitsch E."/>
            <person name="Rawlings N.D."/>
            <person name="Rutter S."/>
            <person name="Saunders D."/>
            <person name="Seeger K."/>
            <person name="Shah T."/>
            <person name="Squares R."/>
            <person name="Squares S."/>
            <person name="Tivey A."/>
            <person name="Walker A.R."/>
            <person name="Woodward J."/>
            <person name="Dobbelaere D.A.E."/>
            <person name="Langsley G."/>
            <person name="Rajandream M.A."/>
            <person name="McKeever D."/>
            <person name="Shiels B."/>
            <person name="Tait A."/>
            <person name="Barrell B.G."/>
            <person name="Hall N."/>
        </authorList>
    </citation>
    <scope>NUCLEOTIDE SEQUENCE [LARGE SCALE GENOMIC DNA]</scope>
    <source>
        <strain evidence="2">Ankara</strain>
    </source>
</reference>
<dbReference type="EMBL" id="CR940352">
    <property type="protein sequence ID" value="CAI75755.1"/>
    <property type="molecule type" value="Genomic_DNA"/>
</dbReference>
<name>Q4UBP6_THEAN</name>
<proteinExistence type="predicted"/>
<protein>
    <submittedName>
        <fullName evidence="1">Uncharacterized protein</fullName>
    </submittedName>
</protein>
<dbReference type="Proteomes" id="UP000001950">
    <property type="component" value="Chromosome 3"/>
</dbReference>
<dbReference type="VEuPathDB" id="PiroplasmaDB:TA05095"/>
<accession>Q4UBP6</accession>
<sequence length="919" mass="106133">MKSSANNFIKMALPVNLDENIVCIATSRYFSCCSNLYVFTNPTNSLLKGDAFSWGLAKDHRLGIGETKSKIVYKPTPIANTNMIGDLMDKFELDSYKHTSMSGYEKILNYFLDELHYSSDPHSINWRNLQIILQNEEKITSESSIKIFEEDLVKCLKTHVDFILNMNESYGRVRALQFKLMSMVRSFCSSLKGQKELTNLKPIKESFGPFKTKLTQIEKLIEILFLQPAYFVRLSMFSKDLDLVSNIIHHVYGDIQVPRIHNQYFALLRSLLREETSLFFKPSNPLNALFSPFSRILRTYAMNKYFLVENAHLFLSKTDQQSVVSHLLTYSSPILIPEEGFGISTNPKEHKKYKEGMSKFGSFIVYLATVLSKLNLHNNIKVLFTQMHNLVREKIPVEWASPSVPLEYLAIFPLIPVFVFAIIQPFFTDPKLISQMCGIGEIDDEALLKNMTVISRYFDYIVNPELKMPPMPSALTSLAQTMYSNLSRLFLEYLRSILHIEDNFYTEMTMQIFKSHFDLDYINLNIPSDTVAKLVNLCHSSSHYLNLSAHDPLIKVISNISGSKNLSSNDHIYPTDFIEKLSRSNLSINIKVDHRFMAHDRNMSFCTFSNTFVPQKLAYRQSTYSEDCVKFISLIVRYLPFGKYDPCKIFQDALVELDDLRIQYGTYEDLADEMFVKSKYFSSLRSPDFKRAGIAKEIFETVQKLRSNDITPTLLAKTILKKSLDRIRHRKYLLNIYQRQNEIEQCRRNFESYVSYNIQYLNSCINSLLYGHIDPSIKRAAIKYNVNLFSLNSKKTIEGKKIVDDKRGVASFKEHSCLELYRNGTLVPDESVTTRMFNRLVMIFSASIDSGCYITLSGIDPSSEQQEHEFLSFDLLQKFVDSSNCGYHQIFTNPSYPFGMFVIKVSFLVDTFMTLVKNY</sequence>
<evidence type="ECO:0000313" key="2">
    <source>
        <dbReference type="Proteomes" id="UP000001950"/>
    </source>
</evidence>
<dbReference type="STRING" id="5874.Q4UBP6"/>
<dbReference type="RefSeq" id="XP_955231.1">
    <property type="nucleotide sequence ID" value="XM_950138.1"/>
</dbReference>
<dbReference type="AlphaFoldDB" id="Q4UBP6"/>
<keyword evidence="2" id="KW-1185">Reference proteome</keyword>
<dbReference type="GeneID" id="3864741"/>
<dbReference type="eggNOG" id="KOG1426">
    <property type="taxonomic scope" value="Eukaryota"/>
</dbReference>
<gene>
    <name evidence="1" type="ORF">TA05095</name>
</gene>
<dbReference type="KEGG" id="tan:TA05095"/>